<evidence type="ECO:0000256" key="1">
    <source>
        <dbReference type="SAM" id="SignalP"/>
    </source>
</evidence>
<keyword evidence="3" id="KW-1185">Reference proteome</keyword>
<dbReference type="RefSeq" id="WP_067617036.1">
    <property type="nucleotide sequence ID" value="NZ_MAGO01000004.1"/>
</dbReference>
<dbReference type="STRING" id="1156395.DBT_1014"/>
<dbReference type="AlphaFoldDB" id="A0A1B9F703"/>
<dbReference type="EMBL" id="MAGO01000004">
    <property type="protein sequence ID" value="OCC15663.1"/>
    <property type="molecule type" value="Genomic_DNA"/>
</dbReference>
<gene>
    <name evidence="2" type="ORF">DBT_1014</name>
</gene>
<accession>A0A1B9F703</accession>
<sequence length="103" mass="10432">MKTIKKLASTALLMCALMGTPGISIAGHGLGPGNGTGPVVSIYDGSPITVSGVVTNVGTMGQGLSIDTGSGIITVYGIGPIRYWNSIGITRHTGWGDGSDQWI</sequence>
<reference evidence="2 3" key="1">
    <citation type="submission" date="2016-06" db="EMBL/GenBank/DDBJ databases">
        <title>Respiratory ammonification of nitrate coupled to the oxidation of elemental sulfur in deep-sea autotrophic thermophilic bacteria.</title>
        <authorList>
            <person name="Slobodkina G.B."/>
            <person name="Mardanov A.V."/>
            <person name="Ravin N.V."/>
            <person name="Frolova A.A."/>
            <person name="Viryasiv M.B."/>
            <person name="Chernyh N.A."/>
            <person name="Bonch-Osmolovskaya E.A."/>
            <person name="Slobodkin A.I."/>
        </authorList>
    </citation>
    <scope>NUCLEOTIDE SEQUENCE [LARGE SCALE GENOMIC DNA]</scope>
    <source>
        <strain evidence="2 3">S69</strain>
    </source>
</reference>
<name>A0A1B9F703_9BACT</name>
<protein>
    <submittedName>
        <fullName evidence="2">Uncharacterized protein</fullName>
    </submittedName>
</protein>
<evidence type="ECO:0000313" key="2">
    <source>
        <dbReference type="EMBL" id="OCC15663.1"/>
    </source>
</evidence>
<dbReference type="Proteomes" id="UP000093080">
    <property type="component" value="Unassembled WGS sequence"/>
</dbReference>
<feature type="signal peptide" evidence="1">
    <location>
        <begin position="1"/>
        <end position="26"/>
    </location>
</feature>
<feature type="chain" id="PRO_5008626248" evidence="1">
    <location>
        <begin position="27"/>
        <end position="103"/>
    </location>
</feature>
<comment type="caution">
    <text evidence="2">The sequence shown here is derived from an EMBL/GenBank/DDBJ whole genome shotgun (WGS) entry which is preliminary data.</text>
</comment>
<evidence type="ECO:0000313" key="3">
    <source>
        <dbReference type="Proteomes" id="UP000093080"/>
    </source>
</evidence>
<proteinExistence type="predicted"/>
<organism evidence="2 3">
    <name type="scientific">Dissulfuribacter thermophilus</name>
    <dbReference type="NCBI Taxonomy" id="1156395"/>
    <lineage>
        <taxon>Bacteria</taxon>
        <taxon>Pseudomonadati</taxon>
        <taxon>Thermodesulfobacteriota</taxon>
        <taxon>Dissulfuribacteria</taxon>
        <taxon>Dissulfuribacterales</taxon>
        <taxon>Dissulfuribacteraceae</taxon>
        <taxon>Dissulfuribacter</taxon>
    </lineage>
</organism>
<keyword evidence="1" id="KW-0732">Signal</keyword>